<feature type="compositionally biased region" description="Basic residues" evidence="1">
    <location>
        <begin position="80"/>
        <end position="90"/>
    </location>
</feature>
<proteinExistence type="predicted"/>
<dbReference type="STRING" id="1314782.A0A165Q5X5"/>
<reference evidence="2 3" key="1">
    <citation type="journal article" date="2016" name="Mol. Biol. Evol.">
        <title>Comparative Genomics of Early-Diverging Mushroom-Forming Fungi Provides Insights into the Origins of Lignocellulose Decay Capabilities.</title>
        <authorList>
            <person name="Nagy L.G."/>
            <person name="Riley R."/>
            <person name="Tritt A."/>
            <person name="Adam C."/>
            <person name="Daum C."/>
            <person name="Floudas D."/>
            <person name="Sun H."/>
            <person name="Yadav J.S."/>
            <person name="Pangilinan J."/>
            <person name="Larsson K.H."/>
            <person name="Matsuura K."/>
            <person name="Barry K."/>
            <person name="Labutti K."/>
            <person name="Kuo R."/>
            <person name="Ohm R.A."/>
            <person name="Bhattacharya S.S."/>
            <person name="Shirouzu T."/>
            <person name="Yoshinaga Y."/>
            <person name="Martin F.M."/>
            <person name="Grigoriev I.V."/>
            <person name="Hibbett D.S."/>
        </authorList>
    </citation>
    <scope>NUCLEOTIDE SEQUENCE [LARGE SCALE GENOMIC DNA]</scope>
    <source>
        <strain evidence="2 3">HHB14362 ss-1</strain>
    </source>
</reference>
<organism evidence="2 3">
    <name type="scientific">Neolentinus lepideus HHB14362 ss-1</name>
    <dbReference type="NCBI Taxonomy" id="1314782"/>
    <lineage>
        <taxon>Eukaryota</taxon>
        <taxon>Fungi</taxon>
        <taxon>Dikarya</taxon>
        <taxon>Basidiomycota</taxon>
        <taxon>Agaricomycotina</taxon>
        <taxon>Agaricomycetes</taxon>
        <taxon>Gloeophyllales</taxon>
        <taxon>Gloeophyllaceae</taxon>
        <taxon>Neolentinus</taxon>
    </lineage>
</organism>
<protein>
    <submittedName>
        <fullName evidence="2">Uncharacterized protein</fullName>
    </submittedName>
</protein>
<dbReference type="InParanoid" id="A0A165Q5X5"/>
<accession>A0A165Q5X5</accession>
<feature type="compositionally biased region" description="Low complexity" evidence="1">
    <location>
        <begin position="40"/>
        <end position="52"/>
    </location>
</feature>
<name>A0A165Q5X5_9AGAM</name>
<dbReference type="Proteomes" id="UP000076761">
    <property type="component" value="Unassembled WGS sequence"/>
</dbReference>
<gene>
    <name evidence="2" type="ORF">NEOLEDRAFT_719715</name>
</gene>
<evidence type="ECO:0000256" key="1">
    <source>
        <dbReference type="SAM" id="MobiDB-lite"/>
    </source>
</evidence>
<sequence length="113" mass="12164">MLSLFSRTAASRAPSMFVLPAFRNATRRTLLTTAVRFEPASKTKTKATTTKKAPAKKTPAKSATKAIAKKSPKAAAPKKEKVKKAKKPKPEKRMCTPTLQHIATGFAPSTLAI</sequence>
<feature type="region of interest" description="Disordered" evidence="1">
    <location>
        <begin position="40"/>
        <end position="95"/>
    </location>
</feature>
<dbReference type="EMBL" id="KV425601">
    <property type="protein sequence ID" value="KZT21968.1"/>
    <property type="molecule type" value="Genomic_DNA"/>
</dbReference>
<keyword evidence="3" id="KW-1185">Reference proteome</keyword>
<evidence type="ECO:0000313" key="3">
    <source>
        <dbReference type="Proteomes" id="UP000076761"/>
    </source>
</evidence>
<dbReference type="AlphaFoldDB" id="A0A165Q5X5"/>
<evidence type="ECO:0000313" key="2">
    <source>
        <dbReference type="EMBL" id="KZT21968.1"/>
    </source>
</evidence>